<dbReference type="PANTHER" id="PTHR15394:SF3">
    <property type="entry name" value="SERINE HYDROLASE RBBP9"/>
    <property type="match status" value="1"/>
</dbReference>
<accession>A0A9X3J1H0</accession>
<dbReference type="Pfam" id="PF06821">
    <property type="entry name" value="Ser_hydrolase"/>
    <property type="match status" value="1"/>
</dbReference>
<dbReference type="InterPro" id="IPR010662">
    <property type="entry name" value="RBBP9/YdeN"/>
</dbReference>
<evidence type="ECO:0000313" key="2">
    <source>
        <dbReference type="Proteomes" id="UP001150924"/>
    </source>
</evidence>
<dbReference type="Proteomes" id="UP001150924">
    <property type="component" value="Unassembled WGS sequence"/>
</dbReference>
<dbReference type="SUPFAM" id="SSF53474">
    <property type="entry name" value="alpha/beta-Hydrolases"/>
    <property type="match status" value="1"/>
</dbReference>
<protein>
    <submittedName>
        <fullName evidence="1">Alpha/beta hydrolase</fullName>
    </submittedName>
</protein>
<dbReference type="AlphaFoldDB" id="A0A9X3J1H0"/>
<comment type="caution">
    <text evidence="1">The sequence shown here is derived from an EMBL/GenBank/DDBJ whole genome shotgun (WGS) entry which is preliminary data.</text>
</comment>
<dbReference type="GO" id="GO:0016787">
    <property type="term" value="F:hydrolase activity"/>
    <property type="evidence" value="ECO:0007669"/>
    <property type="project" value="UniProtKB-KW"/>
</dbReference>
<dbReference type="RefSeq" id="WP_267776209.1">
    <property type="nucleotide sequence ID" value="NZ_JAPNKE010000002.1"/>
</dbReference>
<sequence length="191" mass="20653">MPRLLVVPRWAGTPRSDYYPWLVDSLAAAPGRLFAPVVVADLPNPGTPRLDTWPPAIARLLGDDPDVLRDTFVLGHSVGCQALLHALAALPAGSRVAGMLAVAGWWRVDEPWPTILPWQDDLPDLARVRAAVPRLTVLLSDGDPFTRDHQANAVLWRERLGAEVEVVPGARHFNAAQEPAVLAALLRLAAG</sequence>
<keyword evidence="1" id="KW-0378">Hydrolase</keyword>
<dbReference type="Gene3D" id="3.40.50.1820">
    <property type="entry name" value="alpha/beta hydrolase"/>
    <property type="match status" value="1"/>
</dbReference>
<organism evidence="1 2">
    <name type="scientific">Nannocystis pusilla</name>
    <dbReference type="NCBI Taxonomy" id="889268"/>
    <lineage>
        <taxon>Bacteria</taxon>
        <taxon>Pseudomonadati</taxon>
        <taxon>Myxococcota</taxon>
        <taxon>Polyangia</taxon>
        <taxon>Nannocystales</taxon>
        <taxon>Nannocystaceae</taxon>
        <taxon>Nannocystis</taxon>
    </lineage>
</organism>
<proteinExistence type="predicted"/>
<reference evidence="1" key="1">
    <citation type="submission" date="2022-11" db="EMBL/GenBank/DDBJ databases">
        <title>Minimal conservation of predation-associated metabolite biosynthetic gene clusters underscores biosynthetic potential of Myxococcota including descriptions for ten novel species: Archangium lansinium sp. nov., Myxococcus landrumus sp. nov., Nannocystis bai.</title>
        <authorList>
            <person name="Ahearne A."/>
            <person name="Stevens C."/>
            <person name="Phillips K."/>
        </authorList>
    </citation>
    <scope>NUCLEOTIDE SEQUENCE</scope>
    <source>
        <strain evidence="1">Na p29</strain>
    </source>
</reference>
<dbReference type="EMBL" id="JAPNKE010000002">
    <property type="protein sequence ID" value="MCY1012702.1"/>
    <property type="molecule type" value="Genomic_DNA"/>
</dbReference>
<dbReference type="InterPro" id="IPR029058">
    <property type="entry name" value="AB_hydrolase_fold"/>
</dbReference>
<dbReference type="PANTHER" id="PTHR15394">
    <property type="entry name" value="SERINE HYDROLASE RBBP9"/>
    <property type="match status" value="1"/>
</dbReference>
<evidence type="ECO:0000313" key="1">
    <source>
        <dbReference type="EMBL" id="MCY1012702.1"/>
    </source>
</evidence>
<name>A0A9X3J1H0_9BACT</name>
<keyword evidence="2" id="KW-1185">Reference proteome</keyword>
<gene>
    <name evidence="1" type="ORF">OV079_45655</name>
</gene>